<evidence type="ECO:0000313" key="3">
    <source>
        <dbReference type="Proteomes" id="UP000004295"/>
    </source>
</evidence>
<keyword evidence="1" id="KW-0732">Signal</keyword>
<protein>
    <recommendedName>
        <fullName evidence="4">Lipoprotein</fullName>
    </recommendedName>
</protein>
<dbReference type="RefSeq" id="WP_004335188.1">
    <property type="nucleotide sequence ID" value="NZ_ACNN01000035.1"/>
</dbReference>
<dbReference type="eggNOG" id="ENOG5032ETX">
    <property type="taxonomic scope" value="Bacteria"/>
</dbReference>
<evidence type="ECO:0000256" key="1">
    <source>
        <dbReference type="SAM" id="SignalP"/>
    </source>
</evidence>
<gene>
    <name evidence="2" type="ORF">POREN0001_1982</name>
</gene>
<dbReference type="Proteomes" id="UP000004295">
    <property type="component" value="Unassembled WGS sequence"/>
</dbReference>
<dbReference type="STRING" id="553175.POREN0001_1982"/>
<dbReference type="PROSITE" id="PS51257">
    <property type="entry name" value="PROKAR_LIPOPROTEIN"/>
    <property type="match status" value="1"/>
</dbReference>
<sequence>MRRSVFATLLLSVAFSLGFSSCSNDPKPNMSSFVLPDKISIEMHCGHLHGAEFHGDPSYLNIGFPDKGVQKVDFKLNADGKGYSIAGGNNPVRWKSNVIWSLELTCYDKEGKRVNNMFVKEGAEDLFQLFITVDNIRKYTPGSKVEGPLVNTTFEKVGAKFVYRDTHPEDRMFGYSPPGENYEVKLSRKQLGLKGYFDDPETLEESNPFIGLRDKHLSYDLHLRMVRFATPKKKRPNGSFRSAYAWEEAFSALSVFELTIPIRVVTKRPSDDPKTLEEYLNDLAAEYEMSREDIEDLYKESWDVPIEGEGAEKYYM</sequence>
<keyword evidence="3" id="KW-1185">Reference proteome</keyword>
<proteinExistence type="predicted"/>
<feature type="signal peptide" evidence="1">
    <location>
        <begin position="1"/>
        <end position="23"/>
    </location>
</feature>
<dbReference type="GeneID" id="93366245"/>
<comment type="caution">
    <text evidence="2">The sequence shown here is derived from an EMBL/GenBank/DDBJ whole genome shotgun (WGS) entry which is preliminary data.</text>
</comment>
<reference evidence="2 3" key="1">
    <citation type="submission" date="2009-04" db="EMBL/GenBank/DDBJ databases">
        <authorList>
            <person name="Sebastian Y."/>
            <person name="Madupu R."/>
            <person name="Durkin A.S."/>
            <person name="Torralba M."/>
            <person name="Methe B."/>
            <person name="Sutton G.G."/>
            <person name="Strausberg R.L."/>
            <person name="Nelson K.E."/>
        </authorList>
    </citation>
    <scope>NUCLEOTIDE SEQUENCE [LARGE SCALE GENOMIC DNA]</scope>
    <source>
        <strain evidence="3">ATCC 35406 / BCRC 14492 / JCM 8526 / NCTC 13058 / HG 370</strain>
    </source>
</reference>
<feature type="chain" id="PRO_5002927963" description="Lipoprotein" evidence="1">
    <location>
        <begin position="24"/>
        <end position="316"/>
    </location>
</feature>
<evidence type="ECO:0000313" key="2">
    <source>
        <dbReference type="EMBL" id="EEN82061.1"/>
    </source>
</evidence>
<accession>C3JCW1</accession>
<dbReference type="AlphaFoldDB" id="C3JCW1"/>
<dbReference type="EMBL" id="ACNN01000035">
    <property type="protein sequence ID" value="EEN82061.1"/>
    <property type="molecule type" value="Genomic_DNA"/>
</dbReference>
<organism evidence="2 3">
    <name type="scientific">Porphyromonas endodontalis (strain ATCC 35406 / DSM 24491 / JCM 8526 / CCUG 16442 / BCRC 14492 / NCTC 13058 / HG 370)</name>
    <name type="common">Bacteroides endodontalis</name>
    <dbReference type="NCBI Taxonomy" id="553175"/>
    <lineage>
        <taxon>Bacteria</taxon>
        <taxon>Pseudomonadati</taxon>
        <taxon>Bacteroidota</taxon>
        <taxon>Bacteroidia</taxon>
        <taxon>Bacteroidales</taxon>
        <taxon>Porphyromonadaceae</taxon>
        <taxon>Porphyromonas</taxon>
    </lineage>
</organism>
<evidence type="ECO:0008006" key="4">
    <source>
        <dbReference type="Google" id="ProtNLM"/>
    </source>
</evidence>
<name>C3JCW1_POREA</name>